<evidence type="ECO:0000256" key="2">
    <source>
        <dbReference type="ARBA" id="ARBA00004496"/>
    </source>
</evidence>
<dbReference type="PANTHER" id="PTHR13539:SF3">
    <property type="entry name" value="CALMODULIN-LYSINE N-METHYLTRANSFERASE"/>
    <property type="match status" value="1"/>
</dbReference>
<name>A0A835Z8K9_9STRA</name>
<keyword evidence="7" id="KW-0808">Transferase</keyword>
<keyword evidence="8" id="KW-0539">Nucleus</keyword>
<dbReference type="EMBL" id="JAFCMP010000133">
    <property type="protein sequence ID" value="KAG5185434.1"/>
    <property type="molecule type" value="Genomic_DNA"/>
</dbReference>
<dbReference type="InterPro" id="IPR029063">
    <property type="entry name" value="SAM-dependent_MTases_sf"/>
</dbReference>
<comment type="subcellular location">
    <subcellularLocation>
        <location evidence="2">Cytoplasm</location>
    </subcellularLocation>
    <subcellularLocation>
        <location evidence="1">Nucleus</location>
    </subcellularLocation>
</comment>
<dbReference type="EC" id="2.1.1.60" evidence="3"/>
<evidence type="ECO:0000313" key="9">
    <source>
        <dbReference type="EMBL" id="KAG5185434.1"/>
    </source>
</evidence>
<evidence type="ECO:0000256" key="3">
    <source>
        <dbReference type="ARBA" id="ARBA00011914"/>
    </source>
</evidence>
<organism evidence="9 10">
    <name type="scientific">Tribonema minus</name>
    <dbReference type="NCBI Taxonomy" id="303371"/>
    <lineage>
        <taxon>Eukaryota</taxon>
        <taxon>Sar</taxon>
        <taxon>Stramenopiles</taxon>
        <taxon>Ochrophyta</taxon>
        <taxon>PX clade</taxon>
        <taxon>Xanthophyceae</taxon>
        <taxon>Tribonematales</taxon>
        <taxon>Tribonemataceae</taxon>
        <taxon>Tribonema</taxon>
    </lineage>
</organism>
<accession>A0A835Z8K9</accession>
<dbReference type="AlphaFoldDB" id="A0A835Z8K9"/>
<dbReference type="GO" id="GO:0032259">
    <property type="term" value="P:methylation"/>
    <property type="evidence" value="ECO:0007669"/>
    <property type="project" value="UniProtKB-KW"/>
</dbReference>
<dbReference type="Gene3D" id="3.40.50.150">
    <property type="entry name" value="Vaccinia Virus protein VP39"/>
    <property type="match status" value="1"/>
</dbReference>
<dbReference type="Pfam" id="PF10294">
    <property type="entry name" value="Methyltransf_16"/>
    <property type="match status" value="1"/>
</dbReference>
<dbReference type="GO" id="GO:0018025">
    <property type="term" value="F:calmodulin-lysine N-methyltransferase activity"/>
    <property type="evidence" value="ECO:0007669"/>
    <property type="project" value="UniProtKB-EC"/>
</dbReference>
<reference evidence="9" key="1">
    <citation type="submission" date="2021-02" db="EMBL/GenBank/DDBJ databases">
        <title>First Annotated Genome of the Yellow-green Alga Tribonema minus.</title>
        <authorList>
            <person name="Mahan K.M."/>
        </authorList>
    </citation>
    <scope>NUCLEOTIDE SEQUENCE</scope>
    <source>
        <strain evidence="9">UTEX B ZZ1240</strain>
    </source>
</reference>
<evidence type="ECO:0000256" key="1">
    <source>
        <dbReference type="ARBA" id="ARBA00004123"/>
    </source>
</evidence>
<proteinExistence type="predicted"/>
<evidence type="ECO:0000313" key="10">
    <source>
        <dbReference type="Proteomes" id="UP000664859"/>
    </source>
</evidence>
<evidence type="ECO:0000256" key="4">
    <source>
        <dbReference type="ARBA" id="ARBA00020594"/>
    </source>
</evidence>
<dbReference type="GO" id="GO:0005737">
    <property type="term" value="C:cytoplasm"/>
    <property type="evidence" value="ECO:0007669"/>
    <property type="project" value="UniProtKB-SubCell"/>
</dbReference>
<evidence type="ECO:0000256" key="5">
    <source>
        <dbReference type="ARBA" id="ARBA00022490"/>
    </source>
</evidence>
<dbReference type="PANTHER" id="PTHR13539">
    <property type="entry name" value="CALMODULIN-LYSINE N-METHYLTRANSFERASE"/>
    <property type="match status" value="1"/>
</dbReference>
<dbReference type="SUPFAM" id="SSF53335">
    <property type="entry name" value="S-adenosyl-L-methionine-dependent methyltransferases"/>
    <property type="match status" value="1"/>
</dbReference>
<dbReference type="OrthoDB" id="413520at2759"/>
<dbReference type="GO" id="GO:0005634">
    <property type="term" value="C:nucleus"/>
    <property type="evidence" value="ECO:0007669"/>
    <property type="project" value="UniProtKB-SubCell"/>
</dbReference>
<dbReference type="InterPro" id="IPR019410">
    <property type="entry name" value="Methyltransf_16"/>
</dbReference>
<keyword evidence="6" id="KW-0489">Methyltransferase</keyword>
<keyword evidence="5" id="KW-0963">Cytoplasm</keyword>
<protein>
    <recommendedName>
        <fullName evidence="4">Calmodulin-lysine N-methyltransferase</fullName>
        <ecNumber evidence="3">2.1.1.60</ecNumber>
    </recommendedName>
</protein>
<comment type="caution">
    <text evidence="9">The sequence shown here is derived from an EMBL/GenBank/DDBJ whole genome shotgun (WGS) entry which is preliminary data.</text>
</comment>
<dbReference type="InterPro" id="IPR025800">
    <property type="entry name" value="CaM-Lys-N-MeTrfase"/>
</dbReference>
<evidence type="ECO:0000256" key="6">
    <source>
        <dbReference type="ARBA" id="ARBA00022603"/>
    </source>
</evidence>
<keyword evidence="10" id="KW-1185">Reference proteome</keyword>
<evidence type="ECO:0000256" key="8">
    <source>
        <dbReference type="ARBA" id="ARBA00023242"/>
    </source>
</evidence>
<evidence type="ECO:0000256" key="7">
    <source>
        <dbReference type="ARBA" id="ARBA00022679"/>
    </source>
</evidence>
<gene>
    <name evidence="9" type="ORF">JKP88DRAFT_207881</name>
</gene>
<sequence>MTELASPTADATRDTKARWAILRQALQAACRTGDVASSSATASNSTYAGLAVLPRSEAEWIPTEWIQEPEDQERVWSTICESLQLYRCQELLVRCVATGAVEQQTVWSSTCRSISKDQTSAVTLDECSSSTTNVLLRVSQLQPDDSCSGEWRLATYQLPGGGGQLCVRERAARRRTTLAEIFSHRVHGVDNTGNVRVWPSESLLLHHLVSTPGAIPAGARVLEIGGGMTALAGLGVAAAAGCRVRCVVVTDGHPDAVRGQRVCARLNRHAFGATRVAARRLVTTADNADSTAASAACSCGCGSGPFDVVIGSDCLFFEDFHADLIEILRRLIAPCGRAVLLQPSRGGSMERFAARARDHFDVYMEARYDDSIWERHQQLLLAAGEGGAEAGGGYREDTCFPVLMTLRHIALQ</sequence>
<dbReference type="Proteomes" id="UP000664859">
    <property type="component" value="Unassembled WGS sequence"/>
</dbReference>